<dbReference type="PANTHER" id="PTHR10395:SF7">
    <property type="entry name" value="5-HYDROXYISOURATE HYDROLASE"/>
    <property type="match status" value="1"/>
</dbReference>
<evidence type="ECO:0000256" key="7">
    <source>
        <dbReference type="PIRSR" id="PIRSR600895-51"/>
    </source>
</evidence>
<feature type="binding site" evidence="7">
    <location>
        <position position="117"/>
    </location>
    <ligand>
        <name>substrate</name>
    </ligand>
</feature>
<evidence type="ECO:0000256" key="5">
    <source>
        <dbReference type="ARBA" id="ARBA00022631"/>
    </source>
</evidence>
<dbReference type="Gene3D" id="2.60.40.180">
    <property type="entry name" value="Transthyretin/hydroxyisourate hydrolase domain"/>
    <property type="match status" value="1"/>
</dbReference>
<dbReference type="EC" id="3.5.2.17" evidence="8"/>
<feature type="binding site" evidence="7">
    <location>
        <position position="7"/>
    </location>
    <ligand>
        <name>substrate</name>
    </ligand>
</feature>
<dbReference type="Pfam" id="PF00576">
    <property type="entry name" value="Transthyretin"/>
    <property type="match status" value="1"/>
</dbReference>
<keyword evidence="6 8" id="KW-0378">Hydrolase</keyword>
<evidence type="ECO:0000256" key="8">
    <source>
        <dbReference type="RuleBase" id="RU361270"/>
    </source>
</evidence>
<dbReference type="AlphaFoldDB" id="A0A0C2FGY2"/>
<dbReference type="STRING" id="183763.LP52_12570"/>
<dbReference type="CDD" id="cd05822">
    <property type="entry name" value="TLP_HIUase"/>
    <property type="match status" value="1"/>
</dbReference>
<dbReference type="PRINTS" id="PR00189">
    <property type="entry name" value="TRNSTHYRETIN"/>
</dbReference>
<accession>A0A0C2FGY2</accession>
<dbReference type="OrthoDB" id="9792386at2"/>
<dbReference type="GO" id="GO:0006144">
    <property type="term" value="P:purine nucleobase metabolic process"/>
    <property type="evidence" value="ECO:0007669"/>
    <property type="project" value="UniProtKB-KW"/>
</dbReference>
<proteinExistence type="inferred from homology"/>
<comment type="subunit">
    <text evidence="4 8">Homotetramer.</text>
</comment>
<sequence length="120" mass="12853">MSHVTTHVLDTALGRPAAGVPVRLERPASHNAGADGHTGSRTVIASGATDDDGRARDLGPDRLAEGSYRLVFDTAHYFARTGQQGFYPEVAVAFELADEEAHYHVPLLLSPFGYATYRGS</sequence>
<dbReference type="EMBL" id="JROO01000023">
    <property type="protein sequence ID" value="KIH98534.1"/>
    <property type="molecule type" value="Genomic_DNA"/>
</dbReference>
<dbReference type="Proteomes" id="UP000031675">
    <property type="component" value="Unassembled WGS sequence"/>
</dbReference>
<comment type="function">
    <text evidence="2">Catalyzes the hydrolysis of 5-hydroxyisourate (HIU) to 2-oxo-4-hydroxy-4-carboxy-5-ureidoimidazoline (OHCU).</text>
</comment>
<keyword evidence="12" id="KW-1185">Reference proteome</keyword>
<feature type="binding site" evidence="7">
    <location>
        <position position="54"/>
    </location>
    <ligand>
        <name>substrate</name>
    </ligand>
</feature>
<dbReference type="InterPro" id="IPR036817">
    <property type="entry name" value="Transthyretin/HIU_hydrolase_sf"/>
</dbReference>
<name>A0A0C2FGY2_9ACTN</name>
<comment type="similarity">
    <text evidence="3 8">Belongs to the transthyretin family. 5-hydroxyisourate hydrolase subfamily.</text>
</comment>
<dbReference type="InterPro" id="IPR023416">
    <property type="entry name" value="Transthyretin/HIU_hydrolase_d"/>
</dbReference>
<evidence type="ECO:0000313" key="11">
    <source>
        <dbReference type="EMBL" id="KIH98534.1"/>
    </source>
</evidence>
<comment type="catalytic activity">
    <reaction evidence="1 8">
        <text>5-hydroxyisourate + H2O = 5-hydroxy-2-oxo-4-ureido-2,5-dihydro-1H-imidazole-5-carboxylate + H(+)</text>
        <dbReference type="Rhea" id="RHEA:23736"/>
        <dbReference type="ChEBI" id="CHEBI:15377"/>
        <dbReference type="ChEBI" id="CHEBI:15378"/>
        <dbReference type="ChEBI" id="CHEBI:18072"/>
        <dbReference type="ChEBI" id="CHEBI:58639"/>
        <dbReference type="EC" id="3.5.2.17"/>
    </reaction>
</comment>
<dbReference type="GO" id="GO:0033971">
    <property type="term" value="F:hydroxyisourate hydrolase activity"/>
    <property type="evidence" value="ECO:0007669"/>
    <property type="project" value="UniProtKB-EC"/>
</dbReference>
<dbReference type="PROSITE" id="PS00768">
    <property type="entry name" value="TRANSTHYRETIN_1"/>
    <property type="match status" value="1"/>
</dbReference>
<feature type="domain" description="Transthyretin/hydroxyisourate hydrolase" evidence="10">
    <location>
        <begin position="4"/>
        <end position="119"/>
    </location>
</feature>
<evidence type="ECO:0000256" key="4">
    <source>
        <dbReference type="ARBA" id="ARBA00011881"/>
    </source>
</evidence>
<evidence type="ECO:0000256" key="6">
    <source>
        <dbReference type="ARBA" id="ARBA00022801"/>
    </source>
</evidence>
<evidence type="ECO:0000259" key="10">
    <source>
        <dbReference type="Pfam" id="PF00576"/>
    </source>
</evidence>
<reference evidence="12" key="1">
    <citation type="journal article" date="2015" name="Chem. Biol.">
        <title>Structure, bioactivity, and resistance mechanism of streptomonomicin, an unusual lasso Peptide from an understudied halophilic actinomycete.</title>
        <authorList>
            <person name="Metelev M."/>
            <person name="Tietz J.I."/>
            <person name="Melby J.O."/>
            <person name="Blair P.M."/>
            <person name="Zhu L."/>
            <person name="Livnat I."/>
            <person name="Severinov K."/>
            <person name="Mitchell D.A."/>
        </authorList>
    </citation>
    <scope>NUCLEOTIDE SEQUENCE [LARGE SCALE GENOMIC DNA]</scope>
    <source>
        <strain evidence="12">YIM 90003</strain>
    </source>
</reference>
<dbReference type="RefSeq" id="WP_040273510.1">
    <property type="nucleotide sequence ID" value="NZ_JROO01000023.1"/>
</dbReference>
<evidence type="ECO:0000256" key="3">
    <source>
        <dbReference type="ARBA" id="ARBA00009850"/>
    </source>
</evidence>
<dbReference type="InterPro" id="IPR000895">
    <property type="entry name" value="Transthyretin/HIU_hydrolase"/>
</dbReference>
<gene>
    <name evidence="11" type="ORF">LP52_12570</name>
</gene>
<dbReference type="InterPro" id="IPR014306">
    <property type="entry name" value="Hydroxyisourate_hydrolase"/>
</dbReference>
<comment type="caution">
    <text evidence="11">The sequence shown here is derived from an EMBL/GenBank/DDBJ whole genome shotgun (WGS) entry which is preliminary data.</text>
</comment>
<dbReference type="PANTHER" id="PTHR10395">
    <property type="entry name" value="URICASE AND TRANSTHYRETIN-RELATED"/>
    <property type="match status" value="1"/>
</dbReference>
<protein>
    <recommendedName>
        <fullName evidence="8">5-hydroxyisourate hydrolase</fullName>
        <shortName evidence="8">HIU hydrolase</shortName>
        <shortName evidence="8">HIUHase</shortName>
        <ecNumber evidence="8">3.5.2.17</ecNumber>
    </recommendedName>
</protein>
<evidence type="ECO:0000256" key="2">
    <source>
        <dbReference type="ARBA" id="ARBA00002704"/>
    </source>
</evidence>
<organism evidence="11 12">
    <name type="scientific">Streptomonospora alba</name>
    <dbReference type="NCBI Taxonomy" id="183763"/>
    <lineage>
        <taxon>Bacteria</taxon>
        <taxon>Bacillati</taxon>
        <taxon>Actinomycetota</taxon>
        <taxon>Actinomycetes</taxon>
        <taxon>Streptosporangiales</taxon>
        <taxon>Nocardiopsidaceae</taxon>
        <taxon>Streptomonospora</taxon>
    </lineage>
</organism>
<dbReference type="SUPFAM" id="SSF49472">
    <property type="entry name" value="Transthyretin (synonym: prealbumin)"/>
    <property type="match status" value="1"/>
</dbReference>
<dbReference type="InterPro" id="IPR023418">
    <property type="entry name" value="Thyroxine_BS"/>
</dbReference>
<evidence type="ECO:0000256" key="1">
    <source>
        <dbReference type="ARBA" id="ARBA00001043"/>
    </source>
</evidence>
<dbReference type="NCBIfam" id="TIGR02962">
    <property type="entry name" value="hdxy_isourate"/>
    <property type="match status" value="1"/>
</dbReference>
<evidence type="ECO:0000256" key="9">
    <source>
        <dbReference type="SAM" id="MobiDB-lite"/>
    </source>
</evidence>
<evidence type="ECO:0000313" key="12">
    <source>
        <dbReference type="Proteomes" id="UP000031675"/>
    </source>
</evidence>
<feature type="region of interest" description="Disordered" evidence="9">
    <location>
        <begin position="26"/>
        <end position="58"/>
    </location>
</feature>
<keyword evidence="5 8" id="KW-0659">Purine metabolism</keyword>